<evidence type="ECO:0000256" key="16">
    <source>
        <dbReference type="RuleBase" id="RU364037"/>
    </source>
</evidence>
<dbReference type="EMBL" id="SGXC01000003">
    <property type="protein sequence ID" value="RZS78746.1"/>
    <property type="molecule type" value="Genomic_DNA"/>
</dbReference>
<keyword evidence="10 15" id="KW-0408">Iron</keyword>
<dbReference type="NCBIfam" id="NF006999">
    <property type="entry name" value="PRK09462.1"/>
    <property type="match status" value="1"/>
</dbReference>
<evidence type="ECO:0000256" key="2">
    <source>
        <dbReference type="ARBA" id="ARBA00004496"/>
    </source>
</evidence>
<evidence type="ECO:0000256" key="7">
    <source>
        <dbReference type="ARBA" id="ARBA00022491"/>
    </source>
</evidence>
<proteinExistence type="inferred from homology"/>
<sequence length="139" mass="15700">MTDQSELKSIGLKATFPRLKILDVFRKAEVRHMSAEDVYRALIGESVEIGLATVYRVLTQFEQAGLLVRSQFDSGKAVFELNEGDHHDHLVCTNCGKVEEFFDAEIEKRQQKIAKDHNFVLTGHALSLYGICQNCAKSR</sequence>
<dbReference type="GO" id="GO:0008270">
    <property type="term" value="F:zinc ion binding"/>
    <property type="evidence" value="ECO:0007669"/>
    <property type="project" value="TreeGrafter"/>
</dbReference>
<keyword evidence="11 16" id="KW-0805">Transcription regulation</keyword>
<dbReference type="FunFam" id="3.30.1490.190:FF:000001">
    <property type="entry name" value="Ferric uptake regulation protein"/>
    <property type="match status" value="1"/>
</dbReference>
<dbReference type="SUPFAM" id="SSF46785">
    <property type="entry name" value="Winged helix' DNA-binding domain"/>
    <property type="match status" value="1"/>
</dbReference>
<keyword evidence="12 16" id="KW-0238">DNA-binding</keyword>
<dbReference type="CDD" id="cd07153">
    <property type="entry name" value="Fur_like"/>
    <property type="match status" value="1"/>
</dbReference>
<comment type="subunit">
    <text evidence="4 16">Homodimer.</text>
</comment>
<evidence type="ECO:0000256" key="9">
    <source>
        <dbReference type="ARBA" id="ARBA00022833"/>
    </source>
</evidence>
<dbReference type="FunFam" id="1.10.10.10:FF:000007">
    <property type="entry name" value="Ferric uptake regulation protein"/>
    <property type="match status" value="1"/>
</dbReference>
<dbReference type="InterPro" id="IPR036388">
    <property type="entry name" value="WH-like_DNA-bd_sf"/>
</dbReference>
<feature type="binding site" evidence="15">
    <location>
        <position position="86"/>
    </location>
    <ligand>
        <name>Fe cation</name>
        <dbReference type="ChEBI" id="CHEBI:24875"/>
    </ligand>
</feature>
<dbReference type="GO" id="GO:0005829">
    <property type="term" value="C:cytosol"/>
    <property type="evidence" value="ECO:0007669"/>
    <property type="project" value="TreeGrafter"/>
</dbReference>
<accession>A0A4Q7N9D2</accession>
<evidence type="ECO:0000256" key="13">
    <source>
        <dbReference type="ARBA" id="ARBA00023163"/>
    </source>
</evidence>
<dbReference type="AlphaFoldDB" id="A0A4Q7N9D2"/>
<feature type="binding site" evidence="14">
    <location>
        <position position="95"/>
    </location>
    <ligand>
        <name>Zn(2+)</name>
        <dbReference type="ChEBI" id="CHEBI:29105"/>
    </ligand>
</feature>
<evidence type="ECO:0000256" key="6">
    <source>
        <dbReference type="ARBA" id="ARBA00022490"/>
    </source>
</evidence>
<feature type="binding site" evidence="15">
    <location>
        <position position="124"/>
    </location>
    <ligand>
        <name>Fe cation</name>
        <dbReference type="ChEBI" id="CHEBI:24875"/>
    </ligand>
</feature>
<feature type="binding site" evidence="14">
    <location>
        <position position="132"/>
    </location>
    <ligand>
        <name>Zn(2+)</name>
        <dbReference type="ChEBI" id="CHEBI:29105"/>
    </ligand>
</feature>
<keyword evidence="8 14" id="KW-0479">Metal-binding</keyword>
<feature type="binding site" evidence="15">
    <location>
        <position position="88"/>
    </location>
    <ligand>
        <name>Fe cation</name>
        <dbReference type="ChEBI" id="CHEBI:24875"/>
    </ligand>
</feature>
<evidence type="ECO:0000313" key="17">
    <source>
        <dbReference type="EMBL" id="RZS78746.1"/>
    </source>
</evidence>
<keyword evidence="6 16" id="KW-0963">Cytoplasm</keyword>
<comment type="subcellular location">
    <subcellularLocation>
        <location evidence="2 16">Cytoplasm</location>
    </subcellularLocation>
</comment>
<keyword evidence="9 14" id="KW-0862">Zinc</keyword>
<organism evidence="17 18">
    <name type="scientific">Pigmentiphaga kullae</name>
    <dbReference type="NCBI Taxonomy" id="151784"/>
    <lineage>
        <taxon>Bacteria</taxon>
        <taxon>Pseudomonadati</taxon>
        <taxon>Pseudomonadota</taxon>
        <taxon>Betaproteobacteria</taxon>
        <taxon>Burkholderiales</taxon>
        <taxon>Alcaligenaceae</taxon>
        <taxon>Pigmentiphaga</taxon>
    </lineage>
</organism>
<dbReference type="OrthoDB" id="8659436at2"/>
<reference evidence="17 18" key="1">
    <citation type="submission" date="2019-02" db="EMBL/GenBank/DDBJ databases">
        <title>Genomic Encyclopedia of Type Strains, Phase IV (KMG-IV): sequencing the most valuable type-strain genomes for metagenomic binning, comparative biology and taxonomic classification.</title>
        <authorList>
            <person name="Goeker M."/>
        </authorList>
    </citation>
    <scope>NUCLEOTIDE SEQUENCE [LARGE SCALE GENOMIC DNA]</scope>
    <source>
        <strain evidence="17 18">K24</strain>
    </source>
</reference>
<dbReference type="GO" id="GO:1900705">
    <property type="term" value="P:negative regulation of siderophore biosynthetic process"/>
    <property type="evidence" value="ECO:0007669"/>
    <property type="project" value="TreeGrafter"/>
</dbReference>
<evidence type="ECO:0000256" key="11">
    <source>
        <dbReference type="ARBA" id="ARBA00023015"/>
    </source>
</evidence>
<feature type="binding site" evidence="14">
    <location>
        <position position="135"/>
    </location>
    <ligand>
        <name>Zn(2+)</name>
        <dbReference type="ChEBI" id="CHEBI:29105"/>
    </ligand>
</feature>
<dbReference type="InterPro" id="IPR036390">
    <property type="entry name" value="WH_DNA-bd_sf"/>
</dbReference>
<dbReference type="InterPro" id="IPR043135">
    <property type="entry name" value="Fur_C"/>
</dbReference>
<dbReference type="Gene3D" id="1.10.10.10">
    <property type="entry name" value="Winged helix-like DNA-binding domain superfamily/Winged helix DNA-binding domain"/>
    <property type="match status" value="1"/>
</dbReference>
<dbReference type="Gene3D" id="3.30.1490.190">
    <property type="match status" value="1"/>
</dbReference>
<keyword evidence="13 16" id="KW-0804">Transcription</keyword>
<keyword evidence="7 16" id="KW-0678">Repressor</keyword>
<dbReference type="RefSeq" id="WP_087841463.1">
    <property type="nucleotide sequence ID" value="NZ_SGXC01000003.1"/>
</dbReference>
<name>A0A4Q7N9D2_9BURK</name>
<dbReference type="GO" id="GO:0045892">
    <property type="term" value="P:negative regulation of DNA-templated transcription"/>
    <property type="evidence" value="ECO:0007669"/>
    <property type="project" value="TreeGrafter"/>
</dbReference>
<dbReference type="GO" id="GO:0000976">
    <property type="term" value="F:transcription cis-regulatory region binding"/>
    <property type="evidence" value="ECO:0007669"/>
    <property type="project" value="UniProtKB-ARBA"/>
</dbReference>
<comment type="cofactor">
    <cofactor evidence="14">
        <name>Zn(2+)</name>
        <dbReference type="ChEBI" id="CHEBI:29105"/>
    </cofactor>
    <text evidence="14">Binds 1 zinc ion per subunit.</text>
</comment>
<gene>
    <name evidence="16" type="primary">fur</name>
    <name evidence="17" type="ORF">EV675_5403</name>
</gene>
<comment type="function">
    <text evidence="1">Acts as a global negative controlling element, employing Fe(2+) as a cofactor to bind the operator of the repressed genes.</text>
</comment>
<evidence type="ECO:0000256" key="15">
    <source>
        <dbReference type="PIRSR" id="PIRSR602481-2"/>
    </source>
</evidence>
<dbReference type="Pfam" id="PF01475">
    <property type="entry name" value="FUR"/>
    <property type="match status" value="1"/>
</dbReference>
<protein>
    <recommendedName>
        <fullName evidence="5 16">Ferric uptake regulation protein</fullName>
    </recommendedName>
</protein>
<evidence type="ECO:0000256" key="10">
    <source>
        <dbReference type="ARBA" id="ARBA00023004"/>
    </source>
</evidence>
<dbReference type="Proteomes" id="UP000292445">
    <property type="component" value="Unassembled WGS sequence"/>
</dbReference>
<evidence type="ECO:0000256" key="5">
    <source>
        <dbReference type="ARBA" id="ARBA00020910"/>
    </source>
</evidence>
<comment type="cofactor">
    <cofactor evidence="15">
        <name>Mn(2+)</name>
        <dbReference type="ChEBI" id="CHEBI:29035"/>
    </cofactor>
    <cofactor evidence="15">
        <name>Fe(2+)</name>
        <dbReference type="ChEBI" id="CHEBI:29033"/>
    </cofactor>
    <text evidence="15">Binds 1 Mn(2+) or Fe(2+) ion per subunit.</text>
</comment>
<feature type="binding site" evidence="14">
    <location>
        <position position="92"/>
    </location>
    <ligand>
        <name>Zn(2+)</name>
        <dbReference type="ChEBI" id="CHEBI:29105"/>
    </ligand>
</feature>
<evidence type="ECO:0000256" key="1">
    <source>
        <dbReference type="ARBA" id="ARBA00002997"/>
    </source>
</evidence>
<evidence type="ECO:0000256" key="8">
    <source>
        <dbReference type="ARBA" id="ARBA00022723"/>
    </source>
</evidence>
<dbReference type="PANTHER" id="PTHR33202">
    <property type="entry name" value="ZINC UPTAKE REGULATION PROTEIN"/>
    <property type="match status" value="1"/>
</dbReference>
<evidence type="ECO:0000256" key="4">
    <source>
        <dbReference type="ARBA" id="ARBA00011738"/>
    </source>
</evidence>
<dbReference type="InterPro" id="IPR002481">
    <property type="entry name" value="FUR"/>
</dbReference>
<evidence type="ECO:0000313" key="18">
    <source>
        <dbReference type="Proteomes" id="UP000292445"/>
    </source>
</evidence>
<evidence type="ECO:0000256" key="14">
    <source>
        <dbReference type="PIRSR" id="PIRSR602481-1"/>
    </source>
</evidence>
<dbReference type="GO" id="GO:0032993">
    <property type="term" value="C:protein-DNA complex"/>
    <property type="evidence" value="ECO:0007669"/>
    <property type="project" value="UniProtKB-ARBA"/>
</dbReference>
<comment type="similarity">
    <text evidence="3 16">Belongs to the Fur family.</text>
</comment>
<keyword evidence="18" id="KW-1185">Reference proteome</keyword>
<comment type="caution">
    <text evidence="17">The sequence shown here is derived from an EMBL/GenBank/DDBJ whole genome shotgun (WGS) entry which is preliminary data.</text>
</comment>
<dbReference type="GO" id="GO:0001216">
    <property type="term" value="F:DNA-binding transcription activator activity"/>
    <property type="evidence" value="ECO:0007669"/>
    <property type="project" value="UniProtKB-ARBA"/>
</dbReference>
<feature type="binding site" evidence="15">
    <location>
        <position position="107"/>
    </location>
    <ligand>
        <name>Fe cation</name>
        <dbReference type="ChEBI" id="CHEBI:24875"/>
    </ligand>
</feature>
<dbReference type="PANTHER" id="PTHR33202:SF2">
    <property type="entry name" value="FERRIC UPTAKE REGULATION PROTEIN"/>
    <property type="match status" value="1"/>
</dbReference>
<evidence type="ECO:0000256" key="3">
    <source>
        <dbReference type="ARBA" id="ARBA00007957"/>
    </source>
</evidence>
<evidence type="ECO:0000256" key="12">
    <source>
        <dbReference type="ARBA" id="ARBA00023125"/>
    </source>
</evidence>